<dbReference type="Gene3D" id="3.30.413.10">
    <property type="entry name" value="Sulfite Reductase Hemoprotein, domain 1"/>
    <property type="match status" value="1"/>
</dbReference>
<name>A0A0F9JD25_9ZZZZ</name>
<proteinExistence type="predicted"/>
<evidence type="ECO:0000256" key="2">
    <source>
        <dbReference type="ARBA" id="ARBA00023004"/>
    </source>
</evidence>
<reference evidence="5" key="1">
    <citation type="journal article" date="2015" name="Nature">
        <title>Complex archaea that bridge the gap between prokaryotes and eukaryotes.</title>
        <authorList>
            <person name="Spang A."/>
            <person name="Saw J.H."/>
            <person name="Jorgensen S.L."/>
            <person name="Zaremba-Niedzwiedzka K."/>
            <person name="Martijn J."/>
            <person name="Lind A.E."/>
            <person name="van Eijk R."/>
            <person name="Schleper C."/>
            <person name="Guy L."/>
            <person name="Ettema T.J."/>
        </authorList>
    </citation>
    <scope>NUCLEOTIDE SEQUENCE</scope>
</reference>
<evidence type="ECO:0000256" key="3">
    <source>
        <dbReference type="ARBA" id="ARBA00023014"/>
    </source>
</evidence>
<dbReference type="PANTHER" id="PTHR33279:SF19">
    <property type="entry name" value="SSL1707 PROTEIN"/>
    <property type="match status" value="1"/>
</dbReference>
<feature type="non-terminal residue" evidence="5">
    <location>
        <position position="1"/>
    </location>
</feature>
<evidence type="ECO:0000313" key="5">
    <source>
        <dbReference type="EMBL" id="KKM67473.1"/>
    </source>
</evidence>
<dbReference type="InterPro" id="IPR045854">
    <property type="entry name" value="NO2/SO3_Rdtase_4Fe4S_sf"/>
</dbReference>
<dbReference type="SUPFAM" id="SSF56014">
    <property type="entry name" value="Nitrite and sulphite reductase 4Fe-4S domain-like"/>
    <property type="match status" value="1"/>
</dbReference>
<dbReference type="InterPro" id="IPR001455">
    <property type="entry name" value="TusA-like"/>
</dbReference>
<dbReference type="EMBL" id="LAZR01010343">
    <property type="protein sequence ID" value="KKM67473.1"/>
    <property type="molecule type" value="Genomic_DNA"/>
</dbReference>
<protein>
    <recommendedName>
        <fullName evidence="4">UPF0033 domain-containing protein</fullName>
    </recommendedName>
</protein>
<keyword evidence="1" id="KW-0479">Metal-binding</keyword>
<evidence type="ECO:0000259" key="4">
    <source>
        <dbReference type="Pfam" id="PF01206"/>
    </source>
</evidence>
<dbReference type="GO" id="GO:0051536">
    <property type="term" value="F:iron-sulfur cluster binding"/>
    <property type="evidence" value="ECO:0007669"/>
    <property type="project" value="UniProtKB-KW"/>
</dbReference>
<dbReference type="Pfam" id="PF01206">
    <property type="entry name" value="TusA"/>
    <property type="match status" value="1"/>
</dbReference>
<gene>
    <name evidence="5" type="ORF">LCGC14_1470710</name>
</gene>
<feature type="domain" description="UPF0033" evidence="4">
    <location>
        <begin position="301"/>
        <end position="370"/>
    </location>
</feature>
<organism evidence="5">
    <name type="scientific">marine sediment metagenome</name>
    <dbReference type="NCBI Taxonomy" id="412755"/>
    <lineage>
        <taxon>unclassified sequences</taxon>
        <taxon>metagenomes</taxon>
        <taxon>ecological metagenomes</taxon>
    </lineage>
</organism>
<accession>A0A0F9JD25</accession>
<dbReference type="Gene3D" id="3.30.110.40">
    <property type="entry name" value="TusA-like domain"/>
    <property type="match status" value="1"/>
</dbReference>
<dbReference type="GO" id="GO:0046872">
    <property type="term" value="F:metal ion binding"/>
    <property type="evidence" value="ECO:0007669"/>
    <property type="project" value="UniProtKB-KW"/>
</dbReference>
<evidence type="ECO:0000256" key="1">
    <source>
        <dbReference type="ARBA" id="ARBA00022723"/>
    </source>
</evidence>
<dbReference type="SUPFAM" id="SSF64307">
    <property type="entry name" value="SirA-like"/>
    <property type="match status" value="1"/>
</dbReference>
<sequence length="371" mass="42370">LGLCNSPGLAKEIENVVKKEFLKKKVFRILGIRLNGCPNSCAQHPIGKLSFHGMVRRVDNRPVAFYKFLLGGRKEAELTRLAEEIGIVPAKNVPHFLRDFIERVDERIGESEDIYDFLRVSAKRIAQQVLEHYSYVPPYLEKRDFYIDWGKTEEFSLAGLGPGECGAGVLDLIEADLSEAKLALERAEKEFFSLPDIKKTLFFSARALLAVKGKDPKNEREAFSDFKEKFIKEGIASPAYANIQEVFKSMDEKTSPGQRRDEFSYASKFLKHINELYKSMDSTFNFPKKEKSSERDEIPRKILDLKGTPCPINYVKVKLVLEKLNQGDTLEVLLDEGEPMDNVPQSLENDGHQVLKIEKQDGFYRVVVKKR</sequence>
<keyword evidence="2" id="KW-0408">Iron</keyword>
<dbReference type="CDD" id="cd00291">
    <property type="entry name" value="SirA_YedF_YeeD"/>
    <property type="match status" value="1"/>
</dbReference>
<comment type="caution">
    <text evidence="5">The sequence shown here is derived from an EMBL/GenBank/DDBJ whole genome shotgun (WGS) entry which is preliminary data.</text>
</comment>
<dbReference type="PANTHER" id="PTHR33279">
    <property type="entry name" value="SULFUR CARRIER PROTEIN YEDF-RELATED"/>
    <property type="match status" value="1"/>
</dbReference>
<dbReference type="InterPro" id="IPR036868">
    <property type="entry name" value="TusA-like_sf"/>
</dbReference>
<keyword evidence="3" id="KW-0411">Iron-sulfur</keyword>
<dbReference type="AlphaFoldDB" id="A0A0F9JD25"/>